<evidence type="ECO:0000313" key="2">
    <source>
        <dbReference type="Proteomes" id="UP001232063"/>
    </source>
</evidence>
<protein>
    <submittedName>
        <fullName evidence="1">Uncharacterized protein</fullName>
    </submittedName>
</protein>
<accession>A0AAE3QYR2</accession>
<dbReference type="AlphaFoldDB" id="A0AAE3QYR2"/>
<proteinExistence type="predicted"/>
<dbReference type="Proteomes" id="UP001232063">
    <property type="component" value="Unassembled WGS sequence"/>
</dbReference>
<organism evidence="1 2">
    <name type="scientific">Xanthocytophaga agilis</name>
    <dbReference type="NCBI Taxonomy" id="3048010"/>
    <lineage>
        <taxon>Bacteria</taxon>
        <taxon>Pseudomonadati</taxon>
        <taxon>Bacteroidota</taxon>
        <taxon>Cytophagia</taxon>
        <taxon>Cytophagales</taxon>
        <taxon>Rhodocytophagaceae</taxon>
        <taxon>Xanthocytophaga</taxon>
    </lineage>
</organism>
<dbReference type="EMBL" id="JASJOU010000002">
    <property type="protein sequence ID" value="MDJ1500496.1"/>
    <property type="molecule type" value="Genomic_DNA"/>
</dbReference>
<reference evidence="1" key="1">
    <citation type="submission" date="2023-05" db="EMBL/GenBank/DDBJ databases">
        <authorList>
            <person name="Zhang X."/>
        </authorList>
    </citation>
    <scope>NUCLEOTIDE SEQUENCE</scope>
    <source>
        <strain evidence="1">BD1B2-1</strain>
    </source>
</reference>
<comment type="caution">
    <text evidence="1">The sequence shown here is derived from an EMBL/GenBank/DDBJ whole genome shotgun (WGS) entry which is preliminary data.</text>
</comment>
<evidence type="ECO:0000313" key="1">
    <source>
        <dbReference type="EMBL" id="MDJ1500496.1"/>
    </source>
</evidence>
<keyword evidence="2" id="KW-1185">Reference proteome</keyword>
<name>A0AAE3QYR2_9BACT</name>
<sequence>MYTVTVNFPDKLQANAFAMLFETDTMADFLNEQFQKVEVPEIEPYSSIQYDESDELSRGGHVVDVD</sequence>
<gene>
    <name evidence="1" type="ORF">QNI22_07565</name>
</gene>